<keyword evidence="1" id="KW-0472">Membrane</keyword>
<accession>A0A420WQZ7</accession>
<gene>
    <name evidence="2" type="ORF">BCL74_1198</name>
</gene>
<protein>
    <submittedName>
        <fullName evidence="2">Uncharacterized protein</fullName>
    </submittedName>
</protein>
<dbReference type="Proteomes" id="UP000277424">
    <property type="component" value="Unassembled WGS sequence"/>
</dbReference>
<comment type="caution">
    <text evidence="2">The sequence shown here is derived from an EMBL/GenBank/DDBJ whole genome shotgun (WGS) entry which is preliminary data.</text>
</comment>
<proteinExistence type="predicted"/>
<name>A0A420WQZ7_9PROT</name>
<reference evidence="2 3" key="1">
    <citation type="submission" date="2018-10" db="EMBL/GenBank/DDBJ databases">
        <title>Comparative analysis of microorganisms from saline springs in Andes Mountain Range, Colombia.</title>
        <authorList>
            <person name="Rubin E."/>
        </authorList>
    </citation>
    <scope>NUCLEOTIDE SEQUENCE [LARGE SCALE GENOMIC DNA]</scope>
    <source>
        <strain evidence="2 3">USBA 36</strain>
    </source>
</reference>
<keyword evidence="1" id="KW-1133">Transmembrane helix</keyword>
<evidence type="ECO:0000313" key="2">
    <source>
        <dbReference type="EMBL" id="RKQ73410.1"/>
    </source>
</evidence>
<feature type="transmembrane region" description="Helical" evidence="1">
    <location>
        <begin position="49"/>
        <end position="69"/>
    </location>
</feature>
<evidence type="ECO:0000256" key="1">
    <source>
        <dbReference type="SAM" id="Phobius"/>
    </source>
</evidence>
<dbReference type="AlphaFoldDB" id="A0A420WQZ7"/>
<dbReference type="EMBL" id="RBIG01000001">
    <property type="protein sequence ID" value="RKQ73410.1"/>
    <property type="molecule type" value="Genomic_DNA"/>
</dbReference>
<dbReference type="RefSeq" id="WP_008944319.1">
    <property type="nucleotide sequence ID" value="NZ_RBIG01000001.1"/>
</dbReference>
<keyword evidence="1" id="KW-0812">Transmembrane</keyword>
<sequence length="76" mass="8134">MNALLMLGLAVLLLASFVFFSRYLKQLSLRPNGKVLGTGGQGTVGDASWFEMLVIGDLILLISALIFGIKGTMALF</sequence>
<evidence type="ECO:0000313" key="3">
    <source>
        <dbReference type="Proteomes" id="UP000277424"/>
    </source>
</evidence>
<organism evidence="2 3">
    <name type="scientific">Oceanibaculum indicum</name>
    <dbReference type="NCBI Taxonomy" id="526216"/>
    <lineage>
        <taxon>Bacteria</taxon>
        <taxon>Pseudomonadati</taxon>
        <taxon>Pseudomonadota</taxon>
        <taxon>Alphaproteobacteria</taxon>
        <taxon>Rhodospirillales</taxon>
        <taxon>Oceanibaculaceae</taxon>
        <taxon>Oceanibaculum</taxon>
    </lineage>
</organism>